<evidence type="ECO:0000256" key="1">
    <source>
        <dbReference type="SAM" id="MobiDB-lite"/>
    </source>
</evidence>
<dbReference type="EMBL" id="JAAIUW010000008">
    <property type="protein sequence ID" value="KAF7820925.1"/>
    <property type="molecule type" value="Genomic_DNA"/>
</dbReference>
<sequence length="185" mass="20978">MADSSAGDLTSLSMAEDHPRPSEEGDNIDRSKKKHRQDGGSFSGTESRKVREEEWMQHSAMNQESVEPRMSYRDSVRNPVRSLDFNKNRNKAEGDEGKENTEGNEGKTFSDDDEDEENTKVDSSESSSEEEDLGPEEEGNGISIDKDVFDRLNFTLSDREWKRLNRPFRNVRSGDGTLRCKPSPI</sequence>
<dbReference type="AlphaFoldDB" id="A0A834WF17"/>
<protein>
    <submittedName>
        <fullName evidence="2">Uncharacterized protein</fullName>
    </submittedName>
</protein>
<gene>
    <name evidence="2" type="ORF">G2W53_026380</name>
</gene>
<feature type="compositionally biased region" description="Basic and acidic residues" evidence="1">
    <location>
        <begin position="66"/>
        <end position="76"/>
    </location>
</feature>
<feature type="region of interest" description="Disordered" evidence="1">
    <location>
        <begin position="1"/>
        <end position="148"/>
    </location>
</feature>
<dbReference type="Proteomes" id="UP000634136">
    <property type="component" value="Unassembled WGS sequence"/>
</dbReference>
<accession>A0A834WF17</accession>
<comment type="caution">
    <text evidence="2">The sequence shown here is derived from an EMBL/GenBank/DDBJ whole genome shotgun (WGS) entry which is preliminary data.</text>
</comment>
<feature type="compositionally biased region" description="Basic and acidic residues" evidence="1">
    <location>
        <begin position="84"/>
        <end position="110"/>
    </location>
</feature>
<reference evidence="2" key="1">
    <citation type="submission" date="2020-09" db="EMBL/GenBank/DDBJ databases">
        <title>Genome-Enabled Discovery of Anthraquinone Biosynthesis in Senna tora.</title>
        <authorList>
            <person name="Kang S.-H."/>
            <person name="Pandey R.P."/>
            <person name="Lee C.-M."/>
            <person name="Sim J.-S."/>
            <person name="Jeong J.-T."/>
            <person name="Choi B.-S."/>
            <person name="Jung M."/>
            <person name="Ginzburg D."/>
            <person name="Zhao K."/>
            <person name="Won S.Y."/>
            <person name="Oh T.-J."/>
            <person name="Yu Y."/>
            <person name="Kim N.-H."/>
            <person name="Lee O.R."/>
            <person name="Lee T.-H."/>
            <person name="Bashyal P."/>
            <person name="Kim T.-S."/>
            <person name="Lee W.-H."/>
            <person name="Kawkins C."/>
            <person name="Kim C.-K."/>
            <person name="Kim J.S."/>
            <person name="Ahn B.O."/>
            <person name="Rhee S.Y."/>
            <person name="Sohng J.K."/>
        </authorList>
    </citation>
    <scope>NUCLEOTIDE SEQUENCE</scope>
    <source>
        <tissue evidence="2">Leaf</tissue>
    </source>
</reference>
<evidence type="ECO:0000313" key="3">
    <source>
        <dbReference type="Proteomes" id="UP000634136"/>
    </source>
</evidence>
<organism evidence="2 3">
    <name type="scientific">Senna tora</name>
    <dbReference type="NCBI Taxonomy" id="362788"/>
    <lineage>
        <taxon>Eukaryota</taxon>
        <taxon>Viridiplantae</taxon>
        <taxon>Streptophyta</taxon>
        <taxon>Embryophyta</taxon>
        <taxon>Tracheophyta</taxon>
        <taxon>Spermatophyta</taxon>
        <taxon>Magnoliopsida</taxon>
        <taxon>eudicotyledons</taxon>
        <taxon>Gunneridae</taxon>
        <taxon>Pentapetalae</taxon>
        <taxon>rosids</taxon>
        <taxon>fabids</taxon>
        <taxon>Fabales</taxon>
        <taxon>Fabaceae</taxon>
        <taxon>Caesalpinioideae</taxon>
        <taxon>Cassia clade</taxon>
        <taxon>Senna</taxon>
    </lineage>
</organism>
<keyword evidence="3" id="KW-1185">Reference proteome</keyword>
<proteinExistence type="predicted"/>
<feature type="compositionally biased region" description="Acidic residues" evidence="1">
    <location>
        <begin position="127"/>
        <end position="139"/>
    </location>
</feature>
<feature type="compositionally biased region" description="Basic and acidic residues" evidence="1">
    <location>
        <begin position="15"/>
        <end position="30"/>
    </location>
</feature>
<name>A0A834WF17_9FABA</name>
<evidence type="ECO:0000313" key="2">
    <source>
        <dbReference type="EMBL" id="KAF7820925.1"/>
    </source>
</evidence>
<feature type="compositionally biased region" description="Basic and acidic residues" evidence="1">
    <location>
        <begin position="46"/>
        <end position="56"/>
    </location>
</feature>